<proteinExistence type="predicted"/>
<comment type="caution">
    <text evidence="1">The sequence shown here is derived from an EMBL/GenBank/DDBJ whole genome shotgun (WGS) entry which is preliminary data.</text>
</comment>
<accession>A0ACB9E6E1</accession>
<reference evidence="2" key="1">
    <citation type="journal article" date="2022" name="Mol. Ecol. Resour.">
        <title>The genomes of chicory, endive, great burdock and yacon provide insights into Asteraceae palaeo-polyploidization history and plant inulin production.</title>
        <authorList>
            <person name="Fan W."/>
            <person name="Wang S."/>
            <person name="Wang H."/>
            <person name="Wang A."/>
            <person name="Jiang F."/>
            <person name="Liu H."/>
            <person name="Zhao H."/>
            <person name="Xu D."/>
            <person name="Zhang Y."/>
        </authorList>
    </citation>
    <scope>NUCLEOTIDE SEQUENCE [LARGE SCALE GENOMIC DNA]</scope>
    <source>
        <strain evidence="2">cv. Yunnan</strain>
    </source>
</reference>
<dbReference type="Proteomes" id="UP001056120">
    <property type="component" value="Linkage Group LG18"/>
</dbReference>
<gene>
    <name evidence="1" type="ORF">L1987_54208</name>
</gene>
<dbReference type="EMBL" id="CM042035">
    <property type="protein sequence ID" value="KAI3754425.1"/>
    <property type="molecule type" value="Genomic_DNA"/>
</dbReference>
<keyword evidence="2" id="KW-1185">Reference proteome</keyword>
<sequence>MKHLPNTLFKALLVFTNPITRRTHLLPSSYNKNPPPPEAAPPSTDTDRAFMIMDLVIGDDDLSIVDGGSRMLSWLLTATLCMFKWTRLLS</sequence>
<evidence type="ECO:0000313" key="2">
    <source>
        <dbReference type="Proteomes" id="UP001056120"/>
    </source>
</evidence>
<protein>
    <submittedName>
        <fullName evidence="1">Uncharacterized protein</fullName>
    </submittedName>
</protein>
<evidence type="ECO:0000313" key="1">
    <source>
        <dbReference type="EMBL" id="KAI3754425.1"/>
    </source>
</evidence>
<name>A0ACB9E6E1_9ASTR</name>
<organism evidence="1 2">
    <name type="scientific">Smallanthus sonchifolius</name>
    <dbReference type="NCBI Taxonomy" id="185202"/>
    <lineage>
        <taxon>Eukaryota</taxon>
        <taxon>Viridiplantae</taxon>
        <taxon>Streptophyta</taxon>
        <taxon>Embryophyta</taxon>
        <taxon>Tracheophyta</taxon>
        <taxon>Spermatophyta</taxon>
        <taxon>Magnoliopsida</taxon>
        <taxon>eudicotyledons</taxon>
        <taxon>Gunneridae</taxon>
        <taxon>Pentapetalae</taxon>
        <taxon>asterids</taxon>
        <taxon>campanulids</taxon>
        <taxon>Asterales</taxon>
        <taxon>Asteraceae</taxon>
        <taxon>Asteroideae</taxon>
        <taxon>Heliantheae alliance</taxon>
        <taxon>Millerieae</taxon>
        <taxon>Smallanthus</taxon>
    </lineage>
</organism>
<reference evidence="1 2" key="2">
    <citation type="journal article" date="2022" name="Mol. Ecol. Resour.">
        <title>The genomes of chicory, endive, great burdock and yacon provide insights into Asteraceae paleo-polyploidization history and plant inulin production.</title>
        <authorList>
            <person name="Fan W."/>
            <person name="Wang S."/>
            <person name="Wang H."/>
            <person name="Wang A."/>
            <person name="Jiang F."/>
            <person name="Liu H."/>
            <person name="Zhao H."/>
            <person name="Xu D."/>
            <person name="Zhang Y."/>
        </authorList>
    </citation>
    <scope>NUCLEOTIDE SEQUENCE [LARGE SCALE GENOMIC DNA]</scope>
    <source>
        <strain evidence="2">cv. Yunnan</strain>
        <tissue evidence="1">Leaves</tissue>
    </source>
</reference>